<organism evidence="1 2">
    <name type="scientific">Candidatus Shapirobacteria bacterium CG08_land_8_20_14_0_20_39_18</name>
    <dbReference type="NCBI Taxonomy" id="1974883"/>
    <lineage>
        <taxon>Bacteria</taxon>
        <taxon>Candidatus Shapironibacteriota</taxon>
    </lineage>
</organism>
<dbReference type="Gene3D" id="3.30.2310.20">
    <property type="entry name" value="RelE-like"/>
    <property type="match status" value="1"/>
</dbReference>
<dbReference type="InterPro" id="IPR007711">
    <property type="entry name" value="HigB-1"/>
</dbReference>
<dbReference type="Pfam" id="PF05015">
    <property type="entry name" value="HigB-like_toxin"/>
    <property type="match status" value="1"/>
</dbReference>
<evidence type="ECO:0008006" key="3">
    <source>
        <dbReference type="Google" id="ProtNLM"/>
    </source>
</evidence>
<gene>
    <name evidence="1" type="ORF">COT44_04230</name>
</gene>
<dbReference type="InterPro" id="IPR035093">
    <property type="entry name" value="RelE/ParE_toxin_dom_sf"/>
</dbReference>
<sequence length="84" mass="10105">MIVLPLSFRLEKYLVKRGLKTKHQKQVKLLSQNLRHPGLHVERLEPKSLGFYSFRLDRQFRVIFVYLPEENAIQIVDITDHYQK</sequence>
<evidence type="ECO:0000313" key="1">
    <source>
        <dbReference type="EMBL" id="PIU03247.1"/>
    </source>
</evidence>
<dbReference type="Proteomes" id="UP000228996">
    <property type="component" value="Unassembled WGS sequence"/>
</dbReference>
<accession>A0A2M6XCB2</accession>
<evidence type="ECO:0000313" key="2">
    <source>
        <dbReference type="Proteomes" id="UP000228996"/>
    </source>
</evidence>
<dbReference type="EMBL" id="PEYO01000020">
    <property type="protein sequence ID" value="PIU03247.1"/>
    <property type="molecule type" value="Genomic_DNA"/>
</dbReference>
<reference evidence="2" key="1">
    <citation type="submission" date="2017-09" db="EMBL/GenBank/DDBJ databases">
        <title>Depth-based differentiation of microbial function through sediment-hosted aquifers and enrichment of novel symbionts in the deep terrestrial subsurface.</title>
        <authorList>
            <person name="Probst A.J."/>
            <person name="Ladd B."/>
            <person name="Jarett J.K."/>
            <person name="Geller-Mcgrath D.E."/>
            <person name="Sieber C.M.K."/>
            <person name="Emerson J.B."/>
            <person name="Anantharaman K."/>
            <person name="Thomas B.C."/>
            <person name="Malmstrom R."/>
            <person name="Stieglmeier M."/>
            <person name="Klingl A."/>
            <person name="Woyke T."/>
            <person name="Ryan C.M."/>
            <person name="Banfield J.F."/>
        </authorList>
    </citation>
    <scope>NUCLEOTIDE SEQUENCE [LARGE SCALE GENOMIC DNA]</scope>
</reference>
<protein>
    <recommendedName>
        <fullName evidence="3">Toxin YoeB</fullName>
    </recommendedName>
</protein>
<dbReference type="AlphaFoldDB" id="A0A2M6XCB2"/>
<comment type="caution">
    <text evidence="1">The sequence shown here is derived from an EMBL/GenBank/DDBJ whole genome shotgun (WGS) entry which is preliminary data.</text>
</comment>
<proteinExistence type="predicted"/>
<name>A0A2M6XCB2_9BACT</name>
<dbReference type="SUPFAM" id="SSF143011">
    <property type="entry name" value="RelE-like"/>
    <property type="match status" value="1"/>
</dbReference>